<dbReference type="EMBL" id="MU857651">
    <property type="protein sequence ID" value="KAK4247591.1"/>
    <property type="molecule type" value="Genomic_DNA"/>
</dbReference>
<evidence type="ECO:0000256" key="1">
    <source>
        <dbReference type="SAM" id="MobiDB-lite"/>
    </source>
</evidence>
<name>A0AAN7HFD5_9PEZI</name>
<accession>A0AAN7HFD5</accession>
<proteinExistence type="predicted"/>
<sequence length="83" mass="9398">MPSLDDTDTQSERIVDSSAGSGQSEIDISAYQDIFERNIKPSKLVALLRKRFGAGSYEIHMIHEIYIVRAPERLSELDIELCK</sequence>
<comment type="caution">
    <text evidence="2">The sequence shown here is derived from an EMBL/GenBank/DDBJ whole genome shotgun (WGS) entry which is preliminary data.</text>
</comment>
<organism evidence="2 3">
    <name type="scientific">Corynascus novoguineensis</name>
    <dbReference type="NCBI Taxonomy" id="1126955"/>
    <lineage>
        <taxon>Eukaryota</taxon>
        <taxon>Fungi</taxon>
        <taxon>Dikarya</taxon>
        <taxon>Ascomycota</taxon>
        <taxon>Pezizomycotina</taxon>
        <taxon>Sordariomycetes</taxon>
        <taxon>Sordariomycetidae</taxon>
        <taxon>Sordariales</taxon>
        <taxon>Chaetomiaceae</taxon>
        <taxon>Corynascus</taxon>
    </lineage>
</organism>
<reference evidence="2" key="2">
    <citation type="submission" date="2023-05" db="EMBL/GenBank/DDBJ databases">
        <authorList>
            <consortium name="Lawrence Berkeley National Laboratory"/>
            <person name="Steindorff A."/>
            <person name="Hensen N."/>
            <person name="Bonometti L."/>
            <person name="Westerberg I."/>
            <person name="Brannstrom I.O."/>
            <person name="Guillou S."/>
            <person name="Cros-Aarteil S."/>
            <person name="Calhoun S."/>
            <person name="Haridas S."/>
            <person name="Kuo A."/>
            <person name="Mondo S."/>
            <person name="Pangilinan J."/>
            <person name="Riley R."/>
            <person name="Labutti K."/>
            <person name="Andreopoulos B."/>
            <person name="Lipzen A."/>
            <person name="Chen C."/>
            <person name="Yanf M."/>
            <person name="Daum C."/>
            <person name="Ng V."/>
            <person name="Clum A."/>
            <person name="Ohm R."/>
            <person name="Martin F."/>
            <person name="Silar P."/>
            <person name="Natvig D."/>
            <person name="Lalanne C."/>
            <person name="Gautier V."/>
            <person name="Ament-Velasquez S.L."/>
            <person name="Kruys A."/>
            <person name="Hutchinson M.I."/>
            <person name="Powell A.J."/>
            <person name="Barry K."/>
            <person name="Miller A.N."/>
            <person name="Grigoriev I.V."/>
            <person name="Debuchy R."/>
            <person name="Gladieux P."/>
            <person name="Thoren M.H."/>
            <person name="Johannesson H."/>
        </authorList>
    </citation>
    <scope>NUCLEOTIDE SEQUENCE</scope>
    <source>
        <strain evidence="2">CBS 359.72</strain>
    </source>
</reference>
<evidence type="ECO:0000313" key="3">
    <source>
        <dbReference type="Proteomes" id="UP001303647"/>
    </source>
</evidence>
<feature type="region of interest" description="Disordered" evidence="1">
    <location>
        <begin position="1"/>
        <end position="23"/>
    </location>
</feature>
<evidence type="ECO:0000313" key="2">
    <source>
        <dbReference type="EMBL" id="KAK4247591.1"/>
    </source>
</evidence>
<dbReference type="Proteomes" id="UP001303647">
    <property type="component" value="Unassembled WGS sequence"/>
</dbReference>
<gene>
    <name evidence="2" type="ORF">C7999DRAFT_32009</name>
</gene>
<reference evidence="2" key="1">
    <citation type="journal article" date="2023" name="Mol. Phylogenet. Evol.">
        <title>Genome-scale phylogeny and comparative genomics of the fungal order Sordariales.</title>
        <authorList>
            <person name="Hensen N."/>
            <person name="Bonometti L."/>
            <person name="Westerberg I."/>
            <person name="Brannstrom I.O."/>
            <person name="Guillou S."/>
            <person name="Cros-Aarteil S."/>
            <person name="Calhoun S."/>
            <person name="Haridas S."/>
            <person name="Kuo A."/>
            <person name="Mondo S."/>
            <person name="Pangilinan J."/>
            <person name="Riley R."/>
            <person name="LaButti K."/>
            <person name="Andreopoulos B."/>
            <person name="Lipzen A."/>
            <person name="Chen C."/>
            <person name="Yan M."/>
            <person name="Daum C."/>
            <person name="Ng V."/>
            <person name="Clum A."/>
            <person name="Steindorff A."/>
            <person name="Ohm R.A."/>
            <person name="Martin F."/>
            <person name="Silar P."/>
            <person name="Natvig D.O."/>
            <person name="Lalanne C."/>
            <person name="Gautier V."/>
            <person name="Ament-Velasquez S.L."/>
            <person name="Kruys A."/>
            <person name="Hutchinson M.I."/>
            <person name="Powell A.J."/>
            <person name="Barry K."/>
            <person name="Miller A.N."/>
            <person name="Grigoriev I.V."/>
            <person name="Debuchy R."/>
            <person name="Gladieux P."/>
            <person name="Hiltunen Thoren M."/>
            <person name="Johannesson H."/>
        </authorList>
    </citation>
    <scope>NUCLEOTIDE SEQUENCE</scope>
    <source>
        <strain evidence="2">CBS 359.72</strain>
    </source>
</reference>
<protein>
    <submittedName>
        <fullName evidence="2">Uncharacterized protein</fullName>
    </submittedName>
</protein>
<dbReference type="AlphaFoldDB" id="A0AAN7HFD5"/>
<keyword evidence="3" id="KW-1185">Reference proteome</keyword>